<organism evidence="9 10">
    <name type="scientific">Daphnia magna</name>
    <dbReference type="NCBI Taxonomy" id="35525"/>
    <lineage>
        <taxon>Eukaryota</taxon>
        <taxon>Metazoa</taxon>
        <taxon>Ecdysozoa</taxon>
        <taxon>Arthropoda</taxon>
        <taxon>Crustacea</taxon>
        <taxon>Branchiopoda</taxon>
        <taxon>Diplostraca</taxon>
        <taxon>Cladocera</taxon>
        <taxon>Anomopoda</taxon>
        <taxon>Daphniidae</taxon>
        <taxon>Daphnia</taxon>
    </lineage>
</organism>
<feature type="domain" description="Importin N-terminal" evidence="8">
    <location>
        <begin position="22"/>
        <end position="101"/>
    </location>
</feature>
<evidence type="ECO:0000256" key="3">
    <source>
        <dbReference type="ARBA" id="ARBA00022448"/>
    </source>
</evidence>
<evidence type="ECO:0000313" key="10">
    <source>
        <dbReference type="Proteomes" id="UP000076858"/>
    </source>
</evidence>
<evidence type="ECO:0000313" key="9">
    <source>
        <dbReference type="EMBL" id="KZS21913.1"/>
    </source>
</evidence>
<dbReference type="Proteomes" id="UP000076858">
    <property type="component" value="Unassembled WGS sequence"/>
</dbReference>
<gene>
    <name evidence="9" type="ORF">APZ42_011031</name>
</gene>
<dbReference type="Pfam" id="PF08506">
    <property type="entry name" value="Cse1"/>
    <property type="match status" value="1"/>
</dbReference>
<dbReference type="InterPro" id="IPR016024">
    <property type="entry name" value="ARM-type_fold"/>
</dbReference>
<feature type="compositionally biased region" description="Acidic residues" evidence="7">
    <location>
        <begin position="920"/>
        <end position="941"/>
    </location>
</feature>
<dbReference type="Gene3D" id="1.25.10.10">
    <property type="entry name" value="Leucine-rich Repeat Variant"/>
    <property type="match status" value="1"/>
</dbReference>
<dbReference type="GO" id="GO:0005635">
    <property type="term" value="C:nuclear envelope"/>
    <property type="evidence" value="ECO:0007669"/>
    <property type="project" value="TreeGrafter"/>
</dbReference>
<dbReference type="PANTHER" id="PTHR10997:SF18">
    <property type="entry name" value="D-IMPORTIN 7_RANBP7"/>
    <property type="match status" value="1"/>
</dbReference>
<evidence type="ECO:0000256" key="4">
    <source>
        <dbReference type="ARBA" id="ARBA00022490"/>
    </source>
</evidence>
<dbReference type="GO" id="GO:0005829">
    <property type="term" value="C:cytosol"/>
    <property type="evidence" value="ECO:0007669"/>
    <property type="project" value="TreeGrafter"/>
</dbReference>
<evidence type="ECO:0000256" key="5">
    <source>
        <dbReference type="ARBA" id="ARBA00022927"/>
    </source>
</evidence>
<comment type="caution">
    <text evidence="9">The sequence shown here is derived from an EMBL/GenBank/DDBJ whole genome shotgun (WGS) entry which is preliminary data.</text>
</comment>
<evidence type="ECO:0000256" key="2">
    <source>
        <dbReference type="ARBA" id="ARBA00004496"/>
    </source>
</evidence>
<dbReference type="EMBL" id="LRGB01000007">
    <property type="protein sequence ID" value="KZS21913.1"/>
    <property type="molecule type" value="Genomic_DNA"/>
</dbReference>
<accession>A0A162T4Y0</accession>
<dbReference type="InterPro" id="IPR001494">
    <property type="entry name" value="Importin-beta_N"/>
</dbReference>
<evidence type="ECO:0000256" key="7">
    <source>
        <dbReference type="SAM" id="MobiDB-lite"/>
    </source>
</evidence>
<sequence>MDTRKIAELLRATIDPSQQQQAEEQLTQVHKIIGFAPSLLQVVMATDMDMPVRQAGVIYLKNMVTQNWQEREVEAGQPQVFHIHEQDRAMIRDAIVDAMVHAPDLVRVQLGVCVNHIVRYDFPGKWTQIVDKISIYLQSPDPNGWMGALLSLYQLVKNFEYKKVEERTPLTEAMNLLLPQVQQLLVRLLPDLSEQSVLLQKQILKLFYALTQYSLPMGLLTKPIFTQWMELARAIADRPVPEQTLSVDEDERPELPWWKCRKWAMHILVRVFERYGSPGNVNKEYKEFADWFLKTFSAGILEVMMRTLDQHRRKVYVSPRVLQQTLNYVNQAVGHAFSWKMLKPHSAAVIQEVLFPIMCYTDADEELWQCDPHEYIRTKFDIFEDYVSPVMAAQTLLHTICKKRKDQLQKTMEFLMQVLTAPNADPRQKDGALHMVGSLADILLKKPLYKSQMEQLLAQFVFPEFSSPHGHLRARACWVLQHFCNIKFNEETILAEAINLTQRSLLTDSELPVKVEAAVALQMLLSGQEEKAEKYVEPHIRPITLELLNIIRETENDELTTVMQKIVSTYTEQLMPVAVEICQHLVTTFGQVIGHDEESDERAITAMGLLNTIETLIAVMEDHEDVLTQLEPVALQVVGLIFTQSAMEFYEEALSLVFDLTSKKVSADLWKVLEMIYQVFEKDAFDYFTDMMPALHNYVTVDTEAFVSNPNYLLALFNMCKAILTGDSGEDAECHAAKLLEVILLQCKGRVDQCIPSFVELVLSRLTREVKTSELRTMCLQVIIAALYTSPNLVLETLKRLQAAMGLHDRKLCVLGMCTLITAAPSHPGLVEECAQQIVPSLLLLFDGLKRAYAAKAAEEEENGNEDDEDDEDCEEVLSSDEDDIDHDGQDYLERLQEKITKASGQSPFPITTVIKDLPGDEDEEDGDDDEDEDDDEEETALEGYTTPLDVENCEIDEYIIFKQVLEEVQGTNPGWYNALTGALTSDQQKALNDVIVLADQRRAAAESKRIEEAGGYSFNQQTVPDSFNFGGNVSTSPFSR</sequence>
<dbReference type="InterPro" id="IPR011989">
    <property type="entry name" value="ARM-like"/>
</dbReference>
<feature type="compositionally biased region" description="Acidic residues" evidence="7">
    <location>
        <begin position="859"/>
        <end position="886"/>
    </location>
</feature>
<reference evidence="9 10" key="1">
    <citation type="submission" date="2016-03" db="EMBL/GenBank/DDBJ databases">
        <title>EvidentialGene: Evidence-directed Construction of Genes on Genomes.</title>
        <authorList>
            <person name="Gilbert D.G."/>
            <person name="Choi J.-H."/>
            <person name="Mockaitis K."/>
            <person name="Colbourne J."/>
            <person name="Pfrender M."/>
        </authorList>
    </citation>
    <scope>NUCLEOTIDE SEQUENCE [LARGE SCALE GENOMIC DNA]</scope>
    <source>
        <strain evidence="9 10">Xinb3</strain>
        <tissue evidence="9">Complete organism</tissue>
    </source>
</reference>
<dbReference type="PROSITE" id="PS50166">
    <property type="entry name" value="IMPORTIN_B_NT"/>
    <property type="match status" value="1"/>
</dbReference>
<keyword evidence="4" id="KW-0963">Cytoplasm</keyword>
<evidence type="ECO:0000256" key="6">
    <source>
        <dbReference type="ARBA" id="ARBA00023242"/>
    </source>
</evidence>
<feature type="region of interest" description="Disordered" evidence="7">
    <location>
        <begin position="1020"/>
        <end position="1041"/>
    </location>
</feature>
<dbReference type="GO" id="GO:0031267">
    <property type="term" value="F:small GTPase binding"/>
    <property type="evidence" value="ECO:0007669"/>
    <property type="project" value="InterPro"/>
</dbReference>
<evidence type="ECO:0000256" key="1">
    <source>
        <dbReference type="ARBA" id="ARBA00004123"/>
    </source>
</evidence>
<dbReference type="AlphaFoldDB" id="A0A162T4Y0"/>
<dbReference type="FunFam" id="1.25.10.10:FF:000813">
    <property type="entry name" value="D-Importin 7/RanBP7"/>
    <property type="match status" value="1"/>
</dbReference>
<feature type="region of interest" description="Disordered" evidence="7">
    <location>
        <begin position="857"/>
        <end position="887"/>
    </location>
</feature>
<evidence type="ECO:0000259" key="8">
    <source>
        <dbReference type="PROSITE" id="PS50166"/>
    </source>
</evidence>
<dbReference type="SMART" id="SM00913">
    <property type="entry name" value="IBN_N"/>
    <property type="match status" value="1"/>
</dbReference>
<dbReference type="STRING" id="35525.A0A162T4Y0"/>
<comment type="subcellular location">
    <subcellularLocation>
        <location evidence="2">Cytoplasm</location>
    </subcellularLocation>
    <subcellularLocation>
        <location evidence="1">Nucleus</location>
    </subcellularLocation>
</comment>
<name>A0A162T4Y0_9CRUS</name>
<dbReference type="InterPro" id="IPR013713">
    <property type="entry name" value="XPO2_central"/>
</dbReference>
<keyword evidence="3" id="KW-0813">Transport</keyword>
<dbReference type="Pfam" id="PF03810">
    <property type="entry name" value="IBN_N"/>
    <property type="match status" value="1"/>
</dbReference>
<dbReference type="PANTHER" id="PTHR10997">
    <property type="entry name" value="IMPORTIN-7, 8, 11"/>
    <property type="match status" value="1"/>
</dbReference>
<feature type="region of interest" description="Disordered" evidence="7">
    <location>
        <begin position="908"/>
        <end position="944"/>
    </location>
</feature>
<proteinExistence type="predicted"/>
<keyword evidence="10" id="KW-1185">Reference proteome</keyword>
<dbReference type="GO" id="GO:0006606">
    <property type="term" value="P:protein import into nucleus"/>
    <property type="evidence" value="ECO:0007669"/>
    <property type="project" value="TreeGrafter"/>
</dbReference>
<dbReference type="OrthoDB" id="760868at2759"/>
<protein>
    <submittedName>
        <fullName evidence="9">D-Importin 7/RanBP7</fullName>
    </submittedName>
</protein>
<keyword evidence="5" id="KW-0653">Protein transport</keyword>
<keyword evidence="6" id="KW-0539">Nucleus</keyword>
<dbReference type="SUPFAM" id="SSF48371">
    <property type="entry name" value="ARM repeat"/>
    <property type="match status" value="1"/>
</dbReference>